<proteinExistence type="predicted"/>
<evidence type="ECO:0000313" key="1">
    <source>
        <dbReference type="EMBL" id="RKF12747.1"/>
    </source>
</evidence>
<comment type="caution">
    <text evidence="1">The sequence shown here is derived from an EMBL/GenBank/DDBJ whole genome shotgun (WGS) entry which is preliminary data.</text>
</comment>
<reference evidence="1 2" key="1">
    <citation type="submission" date="2018-09" db="EMBL/GenBank/DDBJ databases">
        <authorList>
            <person name="Wang Z."/>
        </authorList>
    </citation>
    <scope>NUCLEOTIDE SEQUENCE [LARGE SCALE GENOMIC DNA]</scope>
    <source>
        <strain evidence="1 2">ALS 81</strain>
    </source>
</reference>
<organism evidence="1 2">
    <name type="scientific">Alginatibacterium sediminis</name>
    <dbReference type="NCBI Taxonomy" id="2164068"/>
    <lineage>
        <taxon>Bacteria</taxon>
        <taxon>Pseudomonadati</taxon>
        <taxon>Pseudomonadota</taxon>
        <taxon>Gammaproteobacteria</taxon>
        <taxon>Alteromonadales</taxon>
        <taxon>Alteromonadaceae</taxon>
        <taxon>Alginatibacterium</taxon>
    </lineage>
</organism>
<dbReference type="AlphaFoldDB" id="A0A420E5C9"/>
<dbReference type="RefSeq" id="WP_120356846.1">
    <property type="nucleotide sequence ID" value="NZ_RAQO01000016.1"/>
</dbReference>
<accession>A0A420E5C9</accession>
<evidence type="ECO:0000313" key="2">
    <source>
        <dbReference type="Proteomes" id="UP000286482"/>
    </source>
</evidence>
<dbReference type="EMBL" id="RAQO01000016">
    <property type="protein sequence ID" value="RKF12747.1"/>
    <property type="molecule type" value="Genomic_DNA"/>
</dbReference>
<keyword evidence="2" id="KW-1185">Reference proteome</keyword>
<name>A0A420E5C9_9ALTE</name>
<gene>
    <name evidence="1" type="ORF">DBZ36_20420</name>
</gene>
<protein>
    <submittedName>
        <fullName evidence="1">Uncharacterized protein</fullName>
    </submittedName>
</protein>
<sequence>MKVFVRKVRSPQVGFCAADMDVGSRAMQEHIAVSAYTKKPYRVSDRVCRVIGAWQVKWGFREAWLRAH</sequence>
<dbReference type="Proteomes" id="UP000286482">
    <property type="component" value="Unassembled WGS sequence"/>
</dbReference>